<evidence type="ECO:0000313" key="3">
    <source>
        <dbReference type="EMBL" id="MDI2595521.1"/>
    </source>
</evidence>
<dbReference type="RefSeq" id="WP_282317402.1">
    <property type="nucleotide sequence ID" value="NZ_JARBWL010000002.1"/>
</dbReference>
<keyword evidence="1" id="KW-0677">Repeat</keyword>
<gene>
    <name evidence="3" type="ORF">POF45_29460</name>
</gene>
<evidence type="ECO:0000256" key="1">
    <source>
        <dbReference type="ARBA" id="ARBA00022737"/>
    </source>
</evidence>
<dbReference type="Gene3D" id="2.60.40.10">
    <property type="entry name" value="Immunoglobulins"/>
    <property type="match status" value="5"/>
</dbReference>
<feature type="domain" description="Fibronectin type-III" evidence="2">
    <location>
        <begin position="285"/>
        <end position="375"/>
    </location>
</feature>
<feature type="domain" description="Fibronectin type-III" evidence="2">
    <location>
        <begin position="107"/>
        <end position="196"/>
    </location>
</feature>
<dbReference type="Pfam" id="PF00041">
    <property type="entry name" value="fn3"/>
    <property type="match status" value="2"/>
</dbReference>
<proteinExistence type="predicted"/>
<feature type="domain" description="Fibronectin type-III" evidence="2">
    <location>
        <begin position="564"/>
        <end position="588"/>
    </location>
</feature>
<dbReference type="PROSITE" id="PS50853">
    <property type="entry name" value="FN3"/>
    <property type="match status" value="5"/>
</dbReference>
<evidence type="ECO:0000313" key="4">
    <source>
        <dbReference type="Proteomes" id="UP001159100"/>
    </source>
</evidence>
<dbReference type="InterPro" id="IPR036116">
    <property type="entry name" value="FN3_sf"/>
</dbReference>
<dbReference type="InterPro" id="IPR013783">
    <property type="entry name" value="Ig-like_fold"/>
</dbReference>
<dbReference type="SMART" id="SM00060">
    <property type="entry name" value="FN3"/>
    <property type="match status" value="6"/>
</dbReference>
<dbReference type="CDD" id="cd00063">
    <property type="entry name" value="FN3"/>
    <property type="match status" value="4"/>
</dbReference>
<protein>
    <submittedName>
        <fullName evidence="3">Fibronectin type III domain-containing protein</fullName>
    </submittedName>
</protein>
<dbReference type="PANTHER" id="PTHR46708:SF2">
    <property type="entry name" value="FIBRONECTIN TYPE-III DOMAIN-CONTAINING PROTEIN"/>
    <property type="match status" value="1"/>
</dbReference>
<accession>A0ABT6QXN4</accession>
<organism evidence="3 4">
    <name type="scientific">Pseudomonas fungipugnans</name>
    <dbReference type="NCBI Taxonomy" id="3024217"/>
    <lineage>
        <taxon>Bacteria</taxon>
        <taxon>Pseudomonadati</taxon>
        <taxon>Pseudomonadota</taxon>
        <taxon>Gammaproteobacteria</taxon>
        <taxon>Pseudomonadales</taxon>
        <taxon>Pseudomonadaceae</taxon>
        <taxon>Pseudomonas</taxon>
    </lineage>
</organism>
<dbReference type="EMBL" id="JARBWL010000002">
    <property type="protein sequence ID" value="MDI2595521.1"/>
    <property type="molecule type" value="Genomic_DNA"/>
</dbReference>
<evidence type="ECO:0000259" key="2">
    <source>
        <dbReference type="PROSITE" id="PS50853"/>
    </source>
</evidence>
<keyword evidence="4" id="KW-1185">Reference proteome</keyword>
<name>A0ABT6QXN4_9PSED</name>
<comment type="caution">
    <text evidence="3">The sequence shown here is derived from an EMBL/GenBank/DDBJ whole genome shotgun (WGS) entry which is preliminary data.</text>
</comment>
<dbReference type="SUPFAM" id="SSF49265">
    <property type="entry name" value="Fibronectin type III"/>
    <property type="match status" value="4"/>
</dbReference>
<dbReference type="InterPro" id="IPR003961">
    <property type="entry name" value="FN3_dom"/>
</dbReference>
<feature type="domain" description="Fibronectin type-III" evidence="2">
    <location>
        <begin position="198"/>
        <end position="283"/>
    </location>
</feature>
<reference evidence="3 4" key="1">
    <citation type="submission" date="2023-02" db="EMBL/GenBank/DDBJ databases">
        <title>Pseudomonas chrutzelriedensis sp. nov., a potently antifungal strain isolated from moss.</title>
        <authorList>
            <person name="Schnyder A."/>
            <person name="Kalawong R."/>
            <person name="Eberl L."/>
            <person name="Agnoli K."/>
        </authorList>
    </citation>
    <scope>NUCLEOTIDE SEQUENCE [LARGE SCALE GENOMIC DNA]</scope>
    <source>
        <strain evidence="3 4">681</strain>
    </source>
</reference>
<dbReference type="Proteomes" id="UP001159100">
    <property type="component" value="Unassembled WGS sequence"/>
</dbReference>
<feature type="domain" description="Fibronectin type-III" evidence="2">
    <location>
        <begin position="16"/>
        <end position="104"/>
    </location>
</feature>
<sequence length="588" mass="63793">MSEHDAPSPEILRVVPPAAFVVMSKTETSIRVQWAYSAGPVTQTRLKWQIGDTMIDQVDLPIGTASYIVSNLNPGTRYRIRAYGLENDEESASGPYVDETTKPATALPASPTQLVATPASDAMVLTWTGVANASSYKLVYGLAPSGPVIKTDVSLSTRHAFTHLAPDTNYYFEVCSSNDIGDSAPVRVVKQTLRPPAAPASVRATPAVTTMDLQWSASPDALDYVIRFGVEPGGAVNTVITELLRATLKDLSKNTLYFAEVSARNHNGESAPARVIEKTLDGPPIPSRPGPLHTVTTHHTIRVVWASYPEPPYKVSYGLDDGRHEIIATETTEYLTHLIQHLRPETRYFIEVRAFNASGESAPSTISATTAVFDAPSSLTLDELTDESASFSWWAPANHPGGSLYEIYLDDRHLATQAEKKFQVTGLKERTGHVFKVRAKGTSRQGGDYFSPYVSTPFTTRAYTGDRICAPGYLRSGRPVPTSIVLYWDEPYAACLFCPDASGYEISGEGIGLIEIARPPCVITGLSAEREYRFAVRAKATGNNISKASEILVGPALPDKKPAPPQNLRATVNENRTVTIAWDAPPGP</sequence>
<dbReference type="InterPro" id="IPR050991">
    <property type="entry name" value="ECM_Regulatory_Proteins"/>
</dbReference>
<dbReference type="PANTHER" id="PTHR46708">
    <property type="entry name" value="TENASCIN"/>
    <property type="match status" value="1"/>
</dbReference>